<keyword evidence="2" id="KW-1185">Reference proteome</keyword>
<accession>A0A0R3LKM2</accession>
<comment type="caution">
    <text evidence="1">The sequence shown here is derived from an EMBL/GenBank/DDBJ whole genome shotgun (WGS) entry which is preliminary data.</text>
</comment>
<sequence>MREGPYRVFACAVPADEGLIEVATVKTLDECVTALADYYERTPAQWVRKRAGWSEKETCYSHLSVEQDQRGRWRAYRDEFSLLNGRGEPANFSTLDEAQRVADIHLLDNYPNAQPAVDDGYWWLVDPEMDWRLLPEEVALRAQWKPLASLWRPDVKQPSADRGSSGGSRPS</sequence>
<gene>
    <name evidence="1" type="ORF">CQ12_33465</name>
</gene>
<organism evidence="1 2">
    <name type="scientific">Bradyrhizobium jicamae</name>
    <dbReference type="NCBI Taxonomy" id="280332"/>
    <lineage>
        <taxon>Bacteria</taxon>
        <taxon>Pseudomonadati</taxon>
        <taxon>Pseudomonadota</taxon>
        <taxon>Alphaproteobacteria</taxon>
        <taxon>Hyphomicrobiales</taxon>
        <taxon>Nitrobacteraceae</taxon>
        <taxon>Bradyrhizobium</taxon>
    </lineage>
</organism>
<dbReference type="AlphaFoldDB" id="A0A0R3LKM2"/>
<evidence type="ECO:0000313" key="2">
    <source>
        <dbReference type="Proteomes" id="UP000050863"/>
    </source>
</evidence>
<evidence type="ECO:0000313" key="1">
    <source>
        <dbReference type="EMBL" id="KRR06365.1"/>
    </source>
</evidence>
<reference evidence="1 2" key="1">
    <citation type="submission" date="2014-03" db="EMBL/GenBank/DDBJ databases">
        <title>Bradyrhizobium valentinum sp. nov., isolated from effective nodules of Lupinus mariae-josephae, a lupine endemic of basic-lime soils in Eastern Spain.</title>
        <authorList>
            <person name="Duran D."/>
            <person name="Rey L."/>
            <person name="Navarro A."/>
            <person name="Busquets A."/>
            <person name="Imperial J."/>
            <person name="Ruiz-Argueso T."/>
        </authorList>
    </citation>
    <scope>NUCLEOTIDE SEQUENCE [LARGE SCALE GENOMIC DNA]</scope>
    <source>
        <strain evidence="1 2">PAC68</strain>
    </source>
</reference>
<proteinExistence type="predicted"/>
<dbReference type="EMBL" id="LLXZ01000115">
    <property type="protein sequence ID" value="KRR06365.1"/>
    <property type="molecule type" value="Genomic_DNA"/>
</dbReference>
<protein>
    <submittedName>
        <fullName evidence="1">Uncharacterized protein</fullName>
    </submittedName>
</protein>
<name>A0A0R3LKM2_9BRAD</name>
<dbReference type="Proteomes" id="UP000050863">
    <property type="component" value="Unassembled WGS sequence"/>
</dbReference>